<reference evidence="8 9" key="1">
    <citation type="submission" date="2024-03" db="EMBL/GenBank/DDBJ databases">
        <authorList>
            <consortium name="ELIXIR-Norway"/>
            <consortium name="Elixir Norway"/>
        </authorList>
    </citation>
    <scope>NUCLEOTIDE SEQUENCE [LARGE SCALE GENOMIC DNA]</scope>
</reference>
<sequence>MKAKSSNDGGCGITSRYRGVRQRHWGSWVSEIRHPLLKTRVWLGTFETAEDAAHAYDEAARLMCGVRARTNFPLDPNAPLQQMSANKSRKMLSATLSAKLHRWYNLAATQADQNMNIKQLQQQELKKNNNDRRLMQQEQSLTCLCLDAEQSKLGIWQQLTGGCRQAEANWLSRKVDFGSSCNPPDLLKPAELPSTTDDQTSRNMSEEDKFASEMIEELLGYNNYSDQFVDLSSPSVSDSSCCSSTSWTTVSQHSLEISSVRSR</sequence>
<dbReference type="InterPro" id="IPR001471">
    <property type="entry name" value="AP2/ERF_dom"/>
</dbReference>
<dbReference type="InterPro" id="IPR016177">
    <property type="entry name" value="DNA-bd_dom_sf"/>
</dbReference>
<feature type="region of interest" description="Disordered" evidence="6">
    <location>
        <begin position="182"/>
        <end position="207"/>
    </location>
</feature>
<dbReference type="PRINTS" id="PR00367">
    <property type="entry name" value="ETHRSPELEMNT"/>
</dbReference>
<evidence type="ECO:0000259" key="7">
    <source>
        <dbReference type="PROSITE" id="PS51032"/>
    </source>
</evidence>
<evidence type="ECO:0000256" key="1">
    <source>
        <dbReference type="ARBA" id="ARBA00004123"/>
    </source>
</evidence>
<gene>
    <name evidence="8" type="ORF">CSSPJE1EN2_LOCUS13210</name>
</gene>
<evidence type="ECO:0000313" key="8">
    <source>
        <dbReference type="EMBL" id="CAK9870542.1"/>
    </source>
</evidence>
<name>A0ABP1B5W0_9BRYO</name>
<comment type="subcellular location">
    <subcellularLocation>
        <location evidence="1">Nucleus</location>
    </subcellularLocation>
</comment>
<keyword evidence="3" id="KW-0238">DNA-binding</keyword>
<evidence type="ECO:0000256" key="3">
    <source>
        <dbReference type="ARBA" id="ARBA00023125"/>
    </source>
</evidence>
<dbReference type="EMBL" id="OZ023703">
    <property type="protein sequence ID" value="CAK9870542.1"/>
    <property type="molecule type" value="Genomic_DNA"/>
</dbReference>
<keyword evidence="5" id="KW-0539">Nucleus</keyword>
<evidence type="ECO:0000256" key="4">
    <source>
        <dbReference type="ARBA" id="ARBA00023163"/>
    </source>
</evidence>
<evidence type="ECO:0000313" key="9">
    <source>
        <dbReference type="Proteomes" id="UP001497522"/>
    </source>
</evidence>
<dbReference type="Pfam" id="PF00847">
    <property type="entry name" value="AP2"/>
    <property type="match status" value="1"/>
</dbReference>
<proteinExistence type="predicted"/>
<protein>
    <recommendedName>
        <fullName evidence="7">AP2/ERF domain-containing protein</fullName>
    </recommendedName>
</protein>
<dbReference type="SMART" id="SM00380">
    <property type="entry name" value="AP2"/>
    <property type="match status" value="1"/>
</dbReference>
<keyword evidence="9" id="KW-1185">Reference proteome</keyword>
<dbReference type="InterPro" id="IPR050913">
    <property type="entry name" value="AP2/ERF_ERF"/>
</dbReference>
<evidence type="ECO:0000256" key="2">
    <source>
        <dbReference type="ARBA" id="ARBA00023015"/>
    </source>
</evidence>
<dbReference type="CDD" id="cd00018">
    <property type="entry name" value="AP2"/>
    <property type="match status" value="1"/>
</dbReference>
<feature type="compositionally biased region" description="Polar residues" evidence="6">
    <location>
        <begin position="193"/>
        <end position="203"/>
    </location>
</feature>
<evidence type="ECO:0000256" key="6">
    <source>
        <dbReference type="SAM" id="MobiDB-lite"/>
    </source>
</evidence>
<dbReference type="PANTHER" id="PTHR31194:SF192">
    <property type="entry name" value="OS02G0797100 PROTEIN"/>
    <property type="match status" value="1"/>
</dbReference>
<dbReference type="Gene3D" id="3.30.730.10">
    <property type="entry name" value="AP2/ERF domain"/>
    <property type="match status" value="1"/>
</dbReference>
<evidence type="ECO:0000256" key="5">
    <source>
        <dbReference type="ARBA" id="ARBA00023242"/>
    </source>
</evidence>
<keyword evidence="2" id="KW-0805">Transcription regulation</keyword>
<dbReference type="PROSITE" id="PS51032">
    <property type="entry name" value="AP2_ERF"/>
    <property type="match status" value="1"/>
</dbReference>
<keyword evidence="4" id="KW-0804">Transcription</keyword>
<dbReference type="Proteomes" id="UP001497522">
    <property type="component" value="Chromosome 2"/>
</dbReference>
<organism evidence="8 9">
    <name type="scientific">Sphagnum jensenii</name>
    <dbReference type="NCBI Taxonomy" id="128206"/>
    <lineage>
        <taxon>Eukaryota</taxon>
        <taxon>Viridiplantae</taxon>
        <taxon>Streptophyta</taxon>
        <taxon>Embryophyta</taxon>
        <taxon>Bryophyta</taxon>
        <taxon>Sphagnophytina</taxon>
        <taxon>Sphagnopsida</taxon>
        <taxon>Sphagnales</taxon>
        <taxon>Sphagnaceae</taxon>
        <taxon>Sphagnum</taxon>
    </lineage>
</organism>
<dbReference type="SUPFAM" id="SSF54171">
    <property type="entry name" value="DNA-binding domain"/>
    <property type="match status" value="1"/>
</dbReference>
<dbReference type="PANTHER" id="PTHR31194">
    <property type="entry name" value="SHN SHINE , DNA BINDING / TRANSCRIPTION FACTOR"/>
    <property type="match status" value="1"/>
</dbReference>
<accession>A0ABP1B5W0</accession>
<feature type="domain" description="AP2/ERF" evidence="7">
    <location>
        <begin position="16"/>
        <end position="73"/>
    </location>
</feature>
<dbReference type="InterPro" id="IPR036955">
    <property type="entry name" value="AP2/ERF_dom_sf"/>
</dbReference>